<dbReference type="EMBL" id="JACHBU010000004">
    <property type="protein sequence ID" value="MBB6508940.1"/>
    <property type="molecule type" value="Genomic_DNA"/>
</dbReference>
<protein>
    <recommendedName>
        <fullName evidence="3">Polysaccharide deacetylase</fullName>
    </recommendedName>
</protein>
<gene>
    <name evidence="1" type="ORF">F4695_002297</name>
</gene>
<keyword evidence="2" id="KW-1185">Reference proteome</keyword>
<sequence length="243" mass="26718">MTENDLRLALDRLADNGRRVDFWLRDDDAVEPTEQLAKLATMTDAFSVPATLAVIPEKTGADLASYLDTQPHLDVAVHGWSHRSYAGAGEKKQELGSHRPLPDMVSELKRGFDKLAALHASRFVPMLVPPWNRIAPELIEALPGLGFKALSTFGPEQAAPVAMLNSHVDIMDWHGTRGGRPAADLIAETIALIEAPDRAPVIGVLGHHLVHDDSAWHFLDMLFGVTADHPVCRWRSARDLLKL</sequence>
<comment type="caution">
    <text evidence="1">The sequence shown here is derived from an EMBL/GenBank/DDBJ whole genome shotgun (WGS) entry which is preliminary data.</text>
</comment>
<dbReference type="CDD" id="cd10928">
    <property type="entry name" value="CE4_u4"/>
    <property type="match status" value="1"/>
</dbReference>
<dbReference type="InterPro" id="IPR011330">
    <property type="entry name" value="Glyco_hydro/deAcase_b/a-brl"/>
</dbReference>
<dbReference type="Proteomes" id="UP000585437">
    <property type="component" value="Unassembled WGS sequence"/>
</dbReference>
<organism evidence="1 2">
    <name type="scientific">Rhizobium soli</name>
    <dbReference type="NCBI Taxonomy" id="424798"/>
    <lineage>
        <taxon>Bacteria</taxon>
        <taxon>Pseudomonadati</taxon>
        <taxon>Pseudomonadota</taxon>
        <taxon>Alphaproteobacteria</taxon>
        <taxon>Hyphomicrobiales</taxon>
        <taxon>Rhizobiaceae</taxon>
        <taxon>Rhizobium/Agrobacterium group</taxon>
        <taxon>Rhizobium</taxon>
    </lineage>
</organism>
<dbReference type="RefSeq" id="WP_184654723.1">
    <property type="nucleotide sequence ID" value="NZ_JACHBU010000004.1"/>
</dbReference>
<name>A0A7X0MT74_9HYPH</name>
<proteinExistence type="predicted"/>
<reference evidence="1 2" key="1">
    <citation type="submission" date="2020-08" db="EMBL/GenBank/DDBJ databases">
        <title>The Agave Microbiome: Exploring the role of microbial communities in plant adaptations to desert environments.</title>
        <authorList>
            <person name="Partida-Martinez L.P."/>
        </authorList>
    </citation>
    <scope>NUCLEOTIDE SEQUENCE [LARGE SCALE GENOMIC DNA]</scope>
    <source>
        <strain evidence="1 2">AS3.12</strain>
    </source>
</reference>
<dbReference type="SUPFAM" id="SSF88713">
    <property type="entry name" value="Glycoside hydrolase/deacetylase"/>
    <property type="match status" value="1"/>
</dbReference>
<dbReference type="GO" id="GO:0005975">
    <property type="term" value="P:carbohydrate metabolic process"/>
    <property type="evidence" value="ECO:0007669"/>
    <property type="project" value="InterPro"/>
</dbReference>
<evidence type="ECO:0000313" key="2">
    <source>
        <dbReference type="Proteomes" id="UP000585437"/>
    </source>
</evidence>
<dbReference type="AlphaFoldDB" id="A0A7X0MT74"/>
<evidence type="ECO:0008006" key="3">
    <source>
        <dbReference type="Google" id="ProtNLM"/>
    </source>
</evidence>
<dbReference type="Gene3D" id="3.20.20.370">
    <property type="entry name" value="Glycoside hydrolase/deacetylase"/>
    <property type="match status" value="1"/>
</dbReference>
<accession>A0A7X0MT74</accession>
<dbReference type="InterPro" id="IPR049591">
    <property type="entry name" value="CE4_u4-like"/>
</dbReference>
<evidence type="ECO:0000313" key="1">
    <source>
        <dbReference type="EMBL" id="MBB6508940.1"/>
    </source>
</evidence>